<protein>
    <submittedName>
        <fullName evidence="2">DUF6916 family protein</fullName>
    </submittedName>
</protein>
<comment type="caution">
    <text evidence="2">The sequence shown here is derived from an EMBL/GenBank/DDBJ whole genome shotgun (WGS) entry which is preliminary data.</text>
</comment>
<feature type="domain" description="DUF6916" evidence="1">
    <location>
        <begin position="4"/>
        <end position="100"/>
    </location>
</feature>
<organism evidence="2 3">
    <name type="scientific">Rubritalea spongiae</name>
    <dbReference type="NCBI Taxonomy" id="430797"/>
    <lineage>
        <taxon>Bacteria</taxon>
        <taxon>Pseudomonadati</taxon>
        <taxon>Verrucomicrobiota</taxon>
        <taxon>Verrucomicrobiia</taxon>
        <taxon>Verrucomicrobiales</taxon>
        <taxon>Rubritaleaceae</taxon>
        <taxon>Rubritalea</taxon>
    </lineage>
</organism>
<keyword evidence="3" id="KW-1185">Reference proteome</keyword>
<evidence type="ECO:0000313" key="2">
    <source>
        <dbReference type="EMBL" id="MFD2277623.1"/>
    </source>
</evidence>
<sequence length="101" mass="11410">MMIKKEDYEHFLGEEISMSLQTGELIKMKLIEVLDLPPAPDSDPSAPHRLNPFILVFHGPSEPRHHSGCVMAKWGTNEPMMLGLYAEKALENTIVYTAIFN</sequence>
<dbReference type="RefSeq" id="WP_377137011.1">
    <property type="nucleotide sequence ID" value="NZ_JBHUJC010000043.1"/>
</dbReference>
<dbReference type="Proteomes" id="UP001597297">
    <property type="component" value="Unassembled WGS sequence"/>
</dbReference>
<dbReference type="InterPro" id="IPR054209">
    <property type="entry name" value="DUF6916"/>
</dbReference>
<evidence type="ECO:0000259" key="1">
    <source>
        <dbReference type="Pfam" id="PF21880"/>
    </source>
</evidence>
<name>A0ABW5E8I3_9BACT</name>
<proteinExistence type="predicted"/>
<dbReference type="Pfam" id="PF21880">
    <property type="entry name" value="DUF6916"/>
    <property type="match status" value="1"/>
</dbReference>
<accession>A0ABW5E8I3</accession>
<evidence type="ECO:0000313" key="3">
    <source>
        <dbReference type="Proteomes" id="UP001597297"/>
    </source>
</evidence>
<reference evidence="3" key="1">
    <citation type="journal article" date="2019" name="Int. J. Syst. Evol. Microbiol.">
        <title>The Global Catalogue of Microorganisms (GCM) 10K type strain sequencing project: providing services to taxonomists for standard genome sequencing and annotation.</title>
        <authorList>
            <consortium name="The Broad Institute Genomics Platform"/>
            <consortium name="The Broad Institute Genome Sequencing Center for Infectious Disease"/>
            <person name="Wu L."/>
            <person name="Ma J."/>
        </authorList>
    </citation>
    <scope>NUCLEOTIDE SEQUENCE [LARGE SCALE GENOMIC DNA]</scope>
    <source>
        <strain evidence="3">JCM 16545</strain>
    </source>
</reference>
<gene>
    <name evidence="2" type="ORF">ACFSQZ_14225</name>
</gene>
<dbReference type="EMBL" id="JBHUJC010000043">
    <property type="protein sequence ID" value="MFD2277623.1"/>
    <property type="molecule type" value="Genomic_DNA"/>
</dbReference>